<dbReference type="Proteomes" id="UP000585226">
    <property type="component" value="Unassembled WGS sequence"/>
</dbReference>
<accession>A0A7Y8G0M0</accession>
<protein>
    <submittedName>
        <fullName evidence="2">Uncharacterized protein</fullName>
    </submittedName>
</protein>
<dbReference type="RefSeq" id="WP_177111359.1">
    <property type="nucleotide sequence ID" value="NZ_JACASD010000026.1"/>
</dbReference>
<evidence type="ECO:0000256" key="1">
    <source>
        <dbReference type="SAM" id="MobiDB-lite"/>
    </source>
</evidence>
<feature type="region of interest" description="Disordered" evidence="1">
    <location>
        <begin position="1"/>
        <end position="27"/>
    </location>
</feature>
<evidence type="ECO:0000313" key="2">
    <source>
        <dbReference type="EMBL" id="NWE89042.1"/>
    </source>
</evidence>
<dbReference type="EMBL" id="JACASD010000026">
    <property type="protein sequence ID" value="NWE89042.1"/>
    <property type="molecule type" value="Genomic_DNA"/>
</dbReference>
<sequence>MSEVTGYRPQNPYYSQDAGFGAGSVESEAEKGDRLQIEKMKLQNKATYQNNYTAYLQKLS</sequence>
<organism evidence="2 3">
    <name type="scientific">Pseudomonas reactans</name>
    <dbReference type="NCBI Taxonomy" id="117680"/>
    <lineage>
        <taxon>Bacteria</taxon>
        <taxon>Pseudomonadati</taxon>
        <taxon>Pseudomonadota</taxon>
        <taxon>Gammaproteobacteria</taxon>
        <taxon>Pseudomonadales</taxon>
        <taxon>Pseudomonadaceae</taxon>
        <taxon>Pseudomonas</taxon>
    </lineage>
</organism>
<proteinExistence type="predicted"/>
<gene>
    <name evidence="2" type="ORF">HX893_12930</name>
</gene>
<comment type="caution">
    <text evidence="2">The sequence shown here is derived from an EMBL/GenBank/DDBJ whole genome shotgun (WGS) entry which is preliminary data.</text>
</comment>
<evidence type="ECO:0000313" key="3">
    <source>
        <dbReference type="Proteomes" id="UP000585226"/>
    </source>
</evidence>
<reference evidence="2 3" key="1">
    <citation type="submission" date="2020-04" db="EMBL/GenBank/DDBJ databases">
        <title>Molecular characterization of pseudomonads from Agaricus bisporus reveal novel blotch 2 pathogens in Western Europe.</title>
        <authorList>
            <person name="Taparia T."/>
            <person name="Krijger M."/>
            <person name="Haynes E."/>
            <person name="Elpinstone J.G."/>
            <person name="Noble R."/>
            <person name="Van Der Wolf J."/>
        </authorList>
    </citation>
    <scope>NUCLEOTIDE SEQUENCE [LARGE SCALE GENOMIC DNA]</scope>
    <source>
        <strain evidence="2 3">P8021</strain>
    </source>
</reference>
<dbReference type="AlphaFoldDB" id="A0A7Y8G0M0"/>
<name>A0A7Y8G0M0_9PSED</name>